<dbReference type="Gene3D" id="3.30.70.1440">
    <property type="entry name" value="Multidrug efflux transporter AcrB pore domain"/>
    <property type="match status" value="1"/>
</dbReference>
<dbReference type="Gene3D" id="1.20.1640.10">
    <property type="entry name" value="Multidrug efflux transporter AcrB transmembrane domain"/>
    <property type="match status" value="2"/>
</dbReference>
<dbReference type="GO" id="GO:0042910">
    <property type="term" value="F:xenobiotic transmembrane transporter activity"/>
    <property type="evidence" value="ECO:0007669"/>
    <property type="project" value="TreeGrafter"/>
</dbReference>
<dbReference type="PANTHER" id="PTHR32063">
    <property type="match status" value="1"/>
</dbReference>
<dbReference type="Gene3D" id="3.30.70.1430">
    <property type="entry name" value="Multidrug efflux transporter AcrB pore domain"/>
    <property type="match status" value="2"/>
</dbReference>
<name>A0A7V1LKQ4_CALAY</name>
<dbReference type="PRINTS" id="PR00702">
    <property type="entry name" value="ACRIFLAVINRP"/>
</dbReference>
<evidence type="ECO:0000313" key="2">
    <source>
        <dbReference type="EMBL" id="HED09791.1"/>
    </source>
</evidence>
<dbReference type="Proteomes" id="UP000886005">
    <property type="component" value="Unassembled WGS sequence"/>
</dbReference>
<dbReference type="SUPFAM" id="SSF82693">
    <property type="entry name" value="Multidrug efflux transporter AcrB pore domain, PN1, PN2, PC1 and PC2 subdomains"/>
    <property type="match status" value="2"/>
</dbReference>
<dbReference type="GO" id="GO:0005886">
    <property type="term" value="C:plasma membrane"/>
    <property type="evidence" value="ECO:0007669"/>
    <property type="project" value="TreeGrafter"/>
</dbReference>
<dbReference type="InterPro" id="IPR027463">
    <property type="entry name" value="AcrB_DN_DC_subdom"/>
</dbReference>
<proteinExistence type="predicted"/>
<dbReference type="InterPro" id="IPR001036">
    <property type="entry name" value="Acrflvin-R"/>
</dbReference>
<organism evidence="2">
    <name type="scientific">Caldithrix abyssi</name>
    <dbReference type="NCBI Taxonomy" id="187145"/>
    <lineage>
        <taxon>Bacteria</taxon>
        <taxon>Pseudomonadati</taxon>
        <taxon>Calditrichota</taxon>
        <taxon>Calditrichia</taxon>
        <taxon>Calditrichales</taxon>
        <taxon>Calditrichaceae</taxon>
        <taxon>Caldithrix</taxon>
    </lineage>
</organism>
<feature type="transmembrane region" description="Helical" evidence="1">
    <location>
        <begin position="968"/>
        <end position="988"/>
    </location>
</feature>
<feature type="transmembrane region" description="Helical" evidence="1">
    <location>
        <begin position="21"/>
        <end position="39"/>
    </location>
</feature>
<accession>A0A7V1LKQ4</accession>
<comment type="caution">
    <text evidence="2">The sequence shown here is derived from an EMBL/GenBank/DDBJ whole genome shotgun (WGS) entry which is preliminary data.</text>
</comment>
<feature type="transmembrane region" description="Helical" evidence="1">
    <location>
        <begin position="872"/>
        <end position="889"/>
    </location>
</feature>
<feature type="transmembrane region" description="Helical" evidence="1">
    <location>
        <begin position="471"/>
        <end position="496"/>
    </location>
</feature>
<dbReference type="SUPFAM" id="SSF82866">
    <property type="entry name" value="Multidrug efflux transporter AcrB transmembrane domain"/>
    <property type="match status" value="2"/>
</dbReference>
<dbReference type="Pfam" id="PF00873">
    <property type="entry name" value="ACR_tran"/>
    <property type="match status" value="1"/>
</dbReference>
<keyword evidence="1" id="KW-0812">Transmembrane</keyword>
<dbReference type="Gene3D" id="3.30.2090.10">
    <property type="entry name" value="Multidrug efflux transporter AcrB TolC docking domain, DN and DC subdomains"/>
    <property type="match status" value="2"/>
</dbReference>
<feature type="transmembrane region" description="Helical" evidence="1">
    <location>
        <begin position="368"/>
        <end position="388"/>
    </location>
</feature>
<keyword evidence="1" id="KW-0472">Membrane</keyword>
<dbReference type="AlphaFoldDB" id="A0A7V1LKQ4"/>
<dbReference type="Gene3D" id="3.30.70.1320">
    <property type="entry name" value="Multidrug efflux transporter AcrB pore domain like"/>
    <property type="match status" value="1"/>
</dbReference>
<dbReference type="SUPFAM" id="SSF82714">
    <property type="entry name" value="Multidrug efflux transporter AcrB TolC docking domain, DN and DC subdomains"/>
    <property type="match status" value="2"/>
</dbReference>
<evidence type="ECO:0000256" key="1">
    <source>
        <dbReference type="SAM" id="Phobius"/>
    </source>
</evidence>
<feature type="transmembrane region" description="Helical" evidence="1">
    <location>
        <begin position="926"/>
        <end position="947"/>
    </location>
</feature>
<feature type="transmembrane region" description="Helical" evidence="1">
    <location>
        <begin position="439"/>
        <end position="459"/>
    </location>
</feature>
<keyword evidence="1" id="KW-1133">Transmembrane helix</keyword>
<dbReference type="PANTHER" id="PTHR32063:SF73">
    <property type="entry name" value="RND SUPERFAMILY EFFLUX PUMP PERMEASE COMPONENT 1"/>
    <property type="match status" value="1"/>
</dbReference>
<gene>
    <name evidence="2" type="ORF">ENJ10_03820</name>
</gene>
<feature type="transmembrane region" description="Helical" evidence="1">
    <location>
        <begin position="394"/>
        <end position="418"/>
    </location>
</feature>
<feature type="transmembrane region" description="Helical" evidence="1">
    <location>
        <begin position="345"/>
        <end position="361"/>
    </location>
</feature>
<sequence length="1055" mass="119741">MIRKKLKGKVSLLPRLALTRPVSVSMSLVALLVVGFIAYKAMPVELMPAGFTPPFLGVWTPYPNANPEEVEQLIARPIEEMVRTIKGLKKVNTYSQANGCWTFLRFNQSADMDLAYSQLRDRIDRVKPELPDDVERLYIRKWNNDDEPIMWIVMIPDREIRDPYYFTESHIKKPLERVDGVANVEIFGADEKSIQILIDQDQIKRFKINLYDVITVLREDNFAISSGNLRDGGNKIFVRSVGKFRSIDDIRRIPVKGPNILLKDIAAVVYDVPEKTWVQRLNGKPAIQLGIYKESMANTVELSLAVRKVFEEDFKNDPQLAHFEVEILFDQGEHILESIDNLKSAGIWGGFFAFIVLYFFLRRFRMTLMLNLSIPLSILFSLMVMYFMGWTLNLITMMGLMISIGMVVDNSIVVLENIYRKRNEGLDNVEAAAQGTSEVSLAVTMATFTTIVVFLPMILMNDDMGFQFYMLRIGVPVMISLLASLFVAMVLIPLVATKVVSRRKVKEPPVISLMTEKYTGFLRLALNHRLETFLVLVAVLFSLKFAMDNVAQTDNMSGNINDFRLFLDLPDNYSLEDAARVVHMVEDSIRVRSDRYNIKAIDVRYRKTGARFNVFLKKEPPMAWYDAVWSAGKTLLGVKDTLIMERDAVVEDVKKHLPELPGVTVRTSWRRSGNSDEASVTLNLFGDDTRKLAELSKEVERRLKSIPEIISVETDREKGQDEIHLIIKREEIKAFGISPQTITGTIMYMLRGIQLPKFQSDDREINMKIQLRESDRENLQQLKNITFFAQNGREIPLASLVTIKITKGFGAISRENGKTFLAVKANTTADNLGMIHKKIDKAMAGFEMPYGYNWTKGNRFANIRDRNESQRFGVILAIVFVYLLMGILFESFILPLSVIMSIPFSFVGAYWMLYITGTPFDTMSSIGLIILIGIVVNNAIVLIDTVNRLRLEGFSRMDALQEAGRKRLRPILMTAFTTIGGLIPMALGNAKMIGISYKPMGLTIIGGLMFSTLVSLIAVPYAYMIFDDFRVYLRRVVSGAIVRKLKKEGETVTTG</sequence>
<feature type="transmembrane region" description="Helical" evidence="1">
    <location>
        <begin position="1000"/>
        <end position="1026"/>
    </location>
</feature>
<reference evidence="2" key="1">
    <citation type="journal article" date="2020" name="mSystems">
        <title>Genome- and Community-Level Interaction Insights into Carbon Utilization and Element Cycling Functions of Hydrothermarchaeota in Hydrothermal Sediment.</title>
        <authorList>
            <person name="Zhou Z."/>
            <person name="Liu Y."/>
            <person name="Xu W."/>
            <person name="Pan J."/>
            <person name="Luo Z.H."/>
            <person name="Li M."/>
        </authorList>
    </citation>
    <scope>NUCLEOTIDE SEQUENCE [LARGE SCALE GENOMIC DNA]</scope>
    <source>
        <strain evidence="2">HyVt-456</strain>
    </source>
</reference>
<dbReference type="EMBL" id="DRLD01000102">
    <property type="protein sequence ID" value="HED09791.1"/>
    <property type="molecule type" value="Genomic_DNA"/>
</dbReference>
<protein>
    <submittedName>
        <fullName evidence="2">Efflux RND transporter permease subunit</fullName>
    </submittedName>
</protein>